<keyword evidence="1" id="KW-1133">Transmembrane helix</keyword>
<sequence length="71" mass="8167">MKVSIFGELNTFELFVLSSLLPAVFVFLWTLITGDIKNFKGSKLAYSEFIAKDPVNCYQNYGEKKQKANYF</sequence>
<accession>A0AAU9G5V0</accession>
<keyword evidence="1" id="KW-0812">Transmembrane</keyword>
<protein>
    <submittedName>
        <fullName evidence="2">Uncharacterized protein</fullName>
    </submittedName>
</protein>
<keyword evidence="1" id="KW-0472">Membrane</keyword>
<keyword evidence="3" id="KW-1185">Reference proteome</keyword>
<organism evidence="2 3">
    <name type="scientific">Drosophila madeirensis</name>
    <name type="common">Fruit fly</name>
    <dbReference type="NCBI Taxonomy" id="30013"/>
    <lineage>
        <taxon>Eukaryota</taxon>
        <taxon>Metazoa</taxon>
        <taxon>Ecdysozoa</taxon>
        <taxon>Arthropoda</taxon>
        <taxon>Hexapoda</taxon>
        <taxon>Insecta</taxon>
        <taxon>Pterygota</taxon>
        <taxon>Neoptera</taxon>
        <taxon>Endopterygota</taxon>
        <taxon>Diptera</taxon>
        <taxon>Brachycera</taxon>
        <taxon>Muscomorpha</taxon>
        <taxon>Ephydroidea</taxon>
        <taxon>Drosophilidae</taxon>
        <taxon>Drosophila</taxon>
        <taxon>Sophophora</taxon>
    </lineage>
</organism>
<dbReference type="EMBL" id="AP029267">
    <property type="protein sequence ID" value="BFG03880.1"/>
    <property type="molecule type" value="Genomic_DNA"/>
</dbReference>
<name>A0AAU9G5V0_DROMD</name>
<evidence type="ECO:0000313" key="3">
    <source>
        <dbReference type="Proteomes" id="UP001500889"/>
    </source>
</evidence>
<evidence type="ECO:0000313" key="2">
    <source>
        <dbReference type="EMBL" id="BFG03880.1"/>
    </source>
</evidence>
<proteinExistence type="predicted"/>
<feature type="transmembrane region" description="Helical" evidence="1">
    <location>
        <begin position="12"/>
        <end position="32"/>
    </location>
</feature>
<gene>
    <name evidence="2" type="ORF">DMAD_03007</name>
</gene>
<dbReference type="Proteomes" id="UP001500889">
    <property type="component" value="Chromosome E"/>
</dbReference>
<evidence type="ECO:0000256" key="1">
    <source>
        <dbReference type="SAM" id="Phobius"/>
    </source>
</evidence>
<dbReference type="AlphaFoldDB" id="A0AAU9G5V0"/>
<reference evidence="2 3" key="1">
    <citation type="submission" date="2024-02" db="EMBL/GenBank/DDBJ databases">
        <title>A chromosome-level genome assembly of Drosophila madeirensis, a fruit fly species endemic to Madeira island.</title>
        <authorList>
            <person name="Tomihara K."/>
            <person name="Llopart A."/>
            <person name="Yamamoto D."/>
        </authorList>
    </citation>
    <scope>NUCLEOTIDE SEQUENCE [LARGE SCALE GENOMIC DNA]</scope>
    <source>
        <strain evidence="2 3">RF1</strain>
    </source>
</reference>